<keyword evidence="3" id="KW-1185">Reference proteome</keyword>
<dbReference type="PANTHER" id="PTHR43737">
    <property type="entry name" value="BLL7424 PROTEIN"/>
    <property type="match status" value="1"/>
</dbReference>
<gene>
    <name evidence="2" type="ORF">H0241_07515</name>
</gene>
<evidence type="ECO:0000313" key="2">
    <source>
        <dbReference type="EMBL" id="MBA1140104.1"/>
    </source>
</evidence>
<dbReference type="Proteomes" id="UP000558284">
    <property type="component" value="Unassembled WGS sequence"/>
</dbReference>
<dbReference type="RefSeq" id="WP_181056757.1">
    <property type="nucleotide sequence ID" value="NZ_JACDTY010000002.1"/>
</dbReference>
<evidence type="ECO:0000256" key="1">
    <source>
        <dbReference type="SAM" id="SignalP"/>
    </source>
</evidence>
<dbReference type="AlphaFoldDB" id="A0A838B2S7"/>
<accession>A0A838B2S7</accession>
<sequence>MQLTRRTALQCLALTSLFGTSAGRASALFAGDSHPRLLVVHLRGGLDALAALPPHGDPDFRRVRGRARELGGSDDAFGVKLDPLFALHPALEPLARFYSAGELLILPATGIPDTGKSHGAAQRVLFDGDVDGGDFGWPGRAASVLSQGSQPIWRAAPTDLSNDVLFDLVLANPELDIARLCLGEACGSAGDAVQTLLARRHALSAASFAAAATSAAQALSRPDGPRVALLQLDGIDTHVAQGERLSATLGTLARGVVAFSEAAAAIWRQTVVLGITEFGRSIHFNEQGGTDHGGASLAFLMGGAIAGGRIAGHWPGLAVDQLHAGTDLAVTTDVRSIVNAVLQDHLGLSSQAMAMVAPNASGLQAIKGLFQHPWQNA</sequence>
<name>A0A838B2S7_9HYPH</name>
<feature type="signal peptide" evidence="1">
    <location>
        <begin position="1"/>
        <end position="27"/>
    </location>
</feature>
<evidence type="ECO:0000313" key="3">
    <source>
        <dbReference type="Proteomes" id="UP000558284"/>
    </source>
</evidence>
<dbReference type="EMBL" id="JACDTY010000002">
    <property type="protein sequence ID" value="MBA1140104.1"/>
    <property type="molecule type" value="Genomic_DNA"/>
</dbReference>
<feature type="chain" id="PRO_5032908416" evidence="1">
    <location>
        <begin position="28"/>
        <end position="377"/>
    </location>
</feature>
<reference evidence="2 3" key="1">
    <citation type="submission" date="2020-07" db="EMBL/GenBank/DDBJ databases">
        <title>Definition of the novel symbiovar canariense within Mesorhizobium novociceri, a new species of genus Mesorhizobium nodulating Cicer canariense in the Caldera de Taburiente National Park (La Palma, Canary Islands).</title>
        <authorList>
            <person name="Leon-Barrios M."/>
            <person name="Perez-Yepez J."/>
            <person name="Flores-Felix J.D."/>
            <person name="Ramirez-Baena M.H."/>
            <person name="Pulido-Suarez L."/>
            <person name="Igual J.M."/>
            <person name="Velazquez E."/>
            <person name="Peix A."/>
        </authorList>
    </citation>
    <scope>NUCLEOTIDE SEQUENCE [LARGE SCALE GENOMIC DNA]</scope>
    <source>
        <strain evidence="2 3">CCANP35</strain>
    </source>
</reference>
<dbReference type="Pfam" id="PF07394">
    <property type="entry name" value="DUF1501"/>
    <property type="match status" value="1"/>
</dbReference>
<comment type="caution">
    <text evidence="2">The sequence shown here is derived from an EMBL/GenBank/DDBJ whole genome shotgun (WGS) entry which is preliminary data.</text>
</comment>
<organism evidence="2 3">
    <name type="scientific">Mesorhizobium neociceri</name>
    <dbReference type="NCBI Taxonomy" id="1307853"/>
    <lineage>
        <taxon>Bacteria</taxon>
        <taxon>Pseudomonadati</taxon>
        <taxon>Pseudomonadota</taxon>
        <taxon>Alphaproteobacteria</taxon>
        <taxon>Hyphomicrobiales</taxon>
        <taxon>Phyllobacteriaceae</taxon>
        <taxon>Mesorhizobium</taxon>
    </lineage>
</organism>
<dbReference type="PANTHER" id="PTHR43737:SF1">
    <property type="entry name" value="DUF1501 DOMAIN-CONTAINING PROTEIN"/>
    <property type="match status" value="1"/>
</dbReference>
<dbReference type="InterPro" id="IPR010869">
    <property type="entry name" value="DUF1501"/>
</dbReference>
<keyword evidence="1" id="KW-0732">Signal</keyword>
<proteinExistence type="predicted"/>
<protein>
    <submittedName>
        <fullName evidence="2">DUF1501 domain-containing protein</fullName>
    </submittedName>
</protein>